<sequence length="163" mass="17131">MQSESGLFDERPTLEGGEGGAGGKADYGGDGGRGQGTLLNLTDAVAFKAVKGGTGGTGGEGITKGGTGGLGEATRLNHMIIMLGSKNRTVVLPPLSVADFCKKYRLSPAIQKILEEEEYAFASSLLELSDEDLKDLKLKRGQIAEVKRALREYLASQNVETVL</sequence>
<evidence type="ECO:0008006" key="4">
    <source>
        <dbReference type="Google" id="ProtNLM"/>
    </source>
</evidence>
<dbReference type="Proteomes" id="UP000815677">
    <property type="component" value="Unassembled WGS sequence"/>
</dbReference>
<name>A0ABQ0LL31_MYCCL</name>
<protein>
    <recommendedName>
        <fullName evidence="4">SAM domain-containing protein</fullName>
    </recommendedName>
</protein>
<feature type="region of interest" description="Disordered" evidence="1">
    <location>
        <begin position="1"/>
        <end position="29"/>
    </location>
</feature>
<keyword evidence="3" id="KW-1185">Reference proteome</keyword>
<accession>A0ABQ0LL31</accession>
<evidence type="ECO:0000313" key="3">
    <source>
        <dbReference type="Proteomes" id="UP000815677"/>
    </source>
</evidence>
<proteinExistence type="predicted"/>
<organism evidence="2 3">
    <name type="scientific">Mycena chlorophos</name>
    <name type="common">Agaric fungus</name>
    <name type="synonym">Agaricus chlorophos</name>
    <dbReference type="NCBI Taxonomy" id="658473"/>
    <lineage>
        <taxon>Eukaryota</taxon>
        <taxon>Fungi</taxon>
        <taxon>Dikarya</taxon>
        <taxon>Basidiomycota</taxon>
        <taxon>Agaricomycotina</taxon>
        <taxon>Agaricomycetes</taxon>
        <taxon>Agaricomycetidae</taxon>
        <taxon>Agaricales</taxon>
        <taxon>Marasmiineae</taxon>
        <taxon>Mycenaceae</taxon>
        <taxon>Mycena</taxon>
    </lineage>
</organism>
<dbReference type="EMBL" id="DF846523">
    <property type="protein sequence ID" value="GAT50621.1"/>
    <property type="molecule type" value="Genomic_DNA"/>
</dbReference>
<feature type="compositionally biased region" description="Gly residues" evidence="1">
    <location>
        <begin position="16"/>
        <end position="29"/>
    </location>
</feature>
<evidence type="ECO:0000313" key="2">
    <source>
        <dbReference type="EMBL" id="GAT50621.1"/>
    </source>
</evidence>
<gene>
    <name evidence="2" type="ORF">MCHLO_07842</name>
</gene>
<evidence type="ECO:0000256" key="1">
    <source>
        <dbReference type="SAM" id="MobiDB-lite"/>
    </source>
</evidence>
<reference evidence="2" key="1">
    <citation type="submission" date="2014-09" db="EMBL/GenBank/DDBJ databases">
        <title>Genome sequence of the luminous mushroom Mycena chlorophos for searching fungal bioluminescence genes.</title>
        <authorList>
            <person name="Tanaka Y."/>
            <person name="Kasuga D."/>
            <person name="Oba Y."/>
            <person name="Hase S."/>
            <person name="Sato K."/>
            <person name="Oba Y."/>
            <person name="Sakakibara Y."/>
        </authorList>
    </citation>
    <scope>NUCLEOTIDE SEQUENCE</scope>
</reference>